<keyword evidence="2" id="KW-1185">Reference proteome</keyword>
<reference evidence="1 2" key="1">
    <citation type="submission" date="2019-03" db="EMBL/GenBank/DDBJ databases">
        <title>First draft genome of Liparis tanakae, snailfish: a comprehensive survey of snailfish specific genes.</title>
        <authorList>
            <person name="Kim W."/>
            <person name="Song I."/>
            <person name="Jeong J.-H."/>
            <person name="Kim D."/>
            <person name="Kim S."/>
            <person name="Ryu S."/>
            <person name="Song J.Y."/>
            <person name="Lee S.K."/>
        </authorList>
    </citation>
    <scope>NUCLEOTIDE SEQUENCE [LARGE SCALE GENOMIC DNA]</scope>
    <source>
        <tissue evidence="1">Muscle</tissue>
    </source>
</reference>
<dbReference type="EMBL" id="SRLO01000008">
    <property type="protein sequence ID" value="TNN87941.1"/>
    <property type="molecule type" value="Genomic_DNA"/>
</dbReference>
<dbReference type="AlphaFoldDB" id="A0A4Z2JD51"/>
<dbReference type="Proteomes" id="UP000314294">
    <property type="component" value="Unassembled WGS sequence"/>
</dbReference>
<proteinExistence type="predicted"/>
<accession>A0A4Z2JD51</accession>
<evidence type="ECO:0000313" key="2">
    <source>
        <dbReference type="Proteomes" id="UP000314294"/>
    </source>
</evidence>
<comment type="caution">
    <text evidence="1">The sequence shown here is derived from an EMBL/GenBank/DDBJ whole genome shotgun (WGS) entry which is preliminary data.</text>
</comment>
<evidence type="ECO:0000313" key="1">
    <source>
        <dbReference type="EMBL" id="TNN87941.1"/>
    </source>
</evidence>
<name>A0A4Z2JD51_9TELE</name>
<gene>
    <name evidence="1" type="ORF">EYF80_001905</name>
</gene>
<sequence length="62" mass="7131">MVDRELSDNRHSMSNEQFLRKLKAALPLGRSEWLQSKLALCYGQIKCYNKKAQQLNASPPPQ</sequence>
<organism evidence="1 2">
    <name type="scientific">Liparis tanakae</name>
    <name type="common">Tanaka's snailfish</name>
    <dbReference type="NCBI Taxonomy" id="230148"/>
    <lineage>
        <taxon>Eukaryota</taxon>
        <taxon>Metazoa</taxon>
        <taxon>Chordata</taxon>
        <taxon>Craniata</taxon>
        <taxon>Vertebrata</taxon>
        <taxon>Euteleostomi</taxon>
        <taxon>Actinopterygii</taxon>
        <taxon>Neopterygii</taxon>
        <taxon>Teleostei</taxon>
        <taxon>Neoteleostei</taxon>
        <taxon>Acanthomorphata</taxon>
        <taxon>Eupercaria</taxon>
        <taxon>Perciformes</taxon>
        <taxon>Cottioidei</taxon>
        <taxon>Cottales</taxon>
        <taxon>Liparidae</taxon>
        <taxon>Liparis</taxon>
    </lineage>
</organism>
<protein>
    <submittedName>
        <fullName evidence="1">Uncharacterized protein</fullName>
    </submittedName>
</protein>